<comment type="caution">
    <text evidence="2">The sequence shown here is derived from an EMBL/GenBank/DDBJ whole genome shotgun (WGS) entry which is preliminary data.</text>
</comment>
<organism evidence="2 3">
    <name type="scientific">Agrobacterium albertimagni AOL15</name>
    <dbReference type="NCBI Taxonomy" id="1156935"/>
    <lineage>
        <taxon>Bacteria</taxon>
        <taxon>Pseudomonadati</taxon>
        <taxon>Pseudomonadota</taxon>
        <taxon>Alphaproteobacteria</taxon>
        <taxon>Hyphomicrobiales</taxon>
        <taxon>Rhizobiaceae</taxon>
        <taxon>Rhizobium/Agrobacterium group</taxon>
        <taxon>Agrobacterium</taxon>
    </lineage>
</organism>
<dbReference type="RefSeq" id="WP_006727064.1">
    <property type="nucleotide sequence ID" value="NZ_ALJF01000012.1"/>
</dbReference>
<keyword evidence="3" id="KW-1185">Reference proteome</keyword>
<feature type="domain" description="Glucosamine inositolphosphorylceramide transferase 1 N-terminal" evidence="1">
    <location>
        <begin position="295"/>
        <end position="499"/>
    </location>
</feature>
<evidence type="ECO:0000313" key="3">
    <source>
        <dbReference type="Proteomes" id="UP000007123"/>
    </source>
</evidence>
<dbReference type="PATRIC" id="fig|1156935.5.peg.3117"/>
<name>K2PCM3_9HYPH</name>
<dbReference type="SUPFAM" id="SSF75005">
    <property type="entry name" value="Arabinanase/levansucrase/invertase"/>
    <property type="match status" value="1"/>
</dbReference>
<dbReference type="InterPro" id="IPR023296">
    <property type="entry name" value="Glyco_hydro_beta-prop_sf"/>
</dbReference>
<evidence type="ECO:0000313" key="2">
    <source>
        <dbReference type="EMBL" id="EKF58633.1"/>
    </source>
</evidence>
<dbReference type="STRING" id="1156935.QWE_15356"/>
<dbReference type="eggNOG" id="COG0223">
    <property type="taxonomic scope" value="Bacteria"/>
</dbReference>
<dbReference type="InterPro" id="IPR056442">
    <property type="entry name" value="GINT1_N"/>
</dbReference>
<reference evidence="2 3" key="1">
    <citation type="journal article" date="2012" name="J. Bacteriol.">
        <title>Draft Genome Sequence of Agrobacterium albertimagni Strain AOL15.</title>
        <authorList>
            <person name="Trimble W.L."/>
            <person name="Phung le T."/>
            <person name="Meyer F."/>
            <person name="Gilbert J.A."/>
            <person name="Silver S."/>
        </authorList>
    </citation>
    <scope>NUCLEOTIDE SEQUENCE [LARGE SCALE GENOMIC DNA]</scope>
    <source>
        <strain evidence="2 3">AOL15</strain>
    </source>
</reference>
<protein>
    <recommendedName>
        <fullName evidence="1">Glucosamine inositolphosphorylceramide transferase 1 N-terminal domain-containing protein</fullName>
    </recommendedName>
</protein>
<dbReference type="AlphaFoldDB" id="K2PCM3"/>
<sequence length="540" mass="60377">MDASAAYGAKTPGDRPLAPIRIAVLVDRKDQLENWQLALIDRILADDRFCLKTLILCPARTEASSSAFRLAASLERMTLGRQPVYRTVSPGFGDLHVEPLEKVIVSGLTAELDLVLQLSPLDLDPKIFTGLRFGAWRFSFLDAADRNADWFGYGEVISGQPATELAITVCRGEHGTEGTLASAEFNTKFSAVRNGDFIKERAVSLAMRELRKVARTRSITPEPSVTGRPAAGPPAPRALAIYMAELAKTLLARGQQALALKLKIAAPAWALFVGEGEPEDFDPMTAKLLKPDHGEFRADPFLFEENGETFVFYEAYNASDTKAHIAVSRLKGDRLERIGIALQAPYHLSYPFVFRDGDSIFMIPETNTARRLEVWRSVEFPLRWELHATALEGQSPADSAMIRVSGKWWLFTNLSEFHAYEDHCSELHLFEVDGPDLNWLKPHHNNPVVIGSIDARNGGRPFERGGRLYRPSQRNEHGIYGYGLNIMEVEELNLDTYCERCIRRIDPDFAAGIIACHHLDALNGRYIIDAMFKDQSHLLR</sequence>
<gene>
    <name evidence="2" type="ORF">QWE_15356</name>
</gene>
<dbReference type="EMBL" id="ALJF01000012">
    <property type="protein sequence ID" value="EKF58633.1"/>
    <property type="molecule type" value="Genomic_DNA"/>
</dbReference>
<dbReference type="OrthoDB" id="3771157at2"/>
<proteinExistence type="predicted"/>
<accession>K2PCM3</accession>
<dbReference type="Proteomes" id="UP000007123">
    <property type="component" value="Unassembled WGS sequence"/>
</dbReference>
<dbReference type="Pfam" id="PF24793">
    <property type="entry name" value="GINT1_N"/>
    <property type="match status" value="1"/>
</dbReference>
<evidence type="ECO:0000259" key="1">
    <source>
        <dbReference type="Pfam" id="PF24793"/>
    </source>
</evidence>